<comment type="caution">
    <text evidence="9">The sequence shown here is derived from an EMBL/GenBank/DDBJ whole genome shotgun (WGS) entry which is preliminary data.</text>
</comment>
<feature type="domain" description="Methyl-accepting transducer" evidence="6">
    <location>
        <begin position="419"/>
        <end position="655"/>
    </location>
</feature>
<keyword evidence="5" id="KW-0472">Membrane</keyword>
<feature type="transmembrane region" description="Helical" evidence="5">
    <location>
        <begin position="153"/>
        <end position="172"/>
    </location>
</feature>
<dbReference type="AlphaFoldDB" id="A0A495WBU2"/>
<dbReference type="Pfam" id="PF00015">
    <property type="entry name" value="MCPsignal"/>
    <property type="match status" value="1"/>
</dbReference>
<evidence type="ECO:0000256" key="5">
    <source>
        <dbReference type="SAM" id="Phobius"/>
    </source>
</evidence>
<evidence type="ECO:0000256" key="1">
    <source>
        <dbReference type="ARBA" id="ARBA00004370"/>
    </source>
</evidence>
<feature type="domain" description="HAMP" evidence="8">
    <location>
        <begin position="362"/>
        <end position="414"/>
    </location>
</feature>
<dbReference type="FunFam" id="1.10.287.950:FF:000001">
    <property type="entry name" value="Methyl-accepting chemotaxis sensory transducer"/>
    <property type="match status" value="1"/>
</dbReference>
<dbReference type="InterPro" id="IPR004089">
    <property type="entry name" value="MCPsignal_dom"/>
</dbReference>
<dbReference type="SMART" id="SM00304">
    <property type="entry name" value="HAMP"/>
    <property type="match status" value="1"/>
</dbReference>
<keyword evidence="10" id="KW-1185">Reference proteome</keyword>
<evidence type="ECO:0000259" key="8">
    <source>
        <dbReference type="PROSITE" id="PS50885"/>
    </source>
</evidence>
<dbReference type="PROSITE" id="PS50111">
    <property type="entry name" value="CHEMOTAXIS_TRANSDUC_2"/>
    <property type="match status" value="1"/>
</dbReference>
<dbReference type="RefSeq" id="WP_121458158.1">
    <property type="nucleotide sequence ID" value="NZ_RBXP01000014.1"/>
</dbReference>
<dbReference type="Pfam" id="PF12729">
    <property type="entry name" value="4HB_MCP_1"/>
    <property type="match status" value="1"/>
</dbReference>
<sequence>MKNNQPVSQREVNFPANTYLVSRTDLKGIITYANDAFVDISGFSREELIGKNHNVVRHPDMPEAAFADLWQTVKSGLPWRGLVKNRCKNGDFYWVEAFVVPMKKNGQVTGYMSVRTPADSARRAAAEAAYRNAGQKGPLPASGRRSLSLRARIWATMGVLLAMMAILGVLGLSNLKGINQELDAMYRENLLPANTVNRMMFLLSDNRSQIMLGLQHNPDGPVASLHDHPLDMHIEATLKNRGEINDLLEKLKAAPLTDAQKALLDKFGETRERFSHEGVNKARDQLKQGAYMDANVTLLRSINPLYAEMQRDGLALIQALSDDAEAAYRDAEAGYAQVRNLSIGLLAAALLLVGIGGAFLVNAIVVPIRKAIAQFERISEGRLTDEIDIGGRDETGLLLCNLGIMQGTLKAMLDDISSAARAIDARSRLLEAQMRQVTTQSEQQQASVEGVAAATEEFSQSVQEVAANAADTAGAARESQEQVKLSNAHISESMHATNRVVDAVTASNRTIDELNQAIAKIGNITGVIADIASQTNLLALNAAIEAARAGEQGRGFAVVADEVRKLAERTTSSTADIDRTVGEIEAVTAQAVASMDIASQEVENGIGKLRDSVAGLEGITQSSSQVSQMAGQISDAARQQGIASEEVAVSMQQITDLIEQNTDAARQARQAADELLQTSRTLAELIAGFELYRR</sequence>
<dbReference type="GO" id="GO:0016020">
    <property type="term" value="C:membrane"/>
    <property type="evidence" value="ECO:0007669"/>
    <property type="project" value="UniProtKB-SubCell"/>
</dbReference>
<dbReference type="SMART" id="SM00283">
    <property type="entry name" value="MA"/>
    <property type="match status" value="1"/>
</dbReference>
<evidence type="ECO:0000256" key="4">
    <source>
        <dbReference type="PROSITE-ProRule" id="PRU00284"/>
    </source>
</evidence>
<evidence type="ECO:0000256" key="3">
    <source>
        <dbReference type="ARBA" id="ARBA00029447"/>
    </source>
</evidence>
<dbReference type="GO" id="GO:0007165">
    <property type="term" value="P:signal transduction"/>
    <property type="evidence" value="ECO:0007669"/>
    <property type="project" value="UniProtKB-KW"/>
</dbReference>
<dbReference type="CDD" id="cd00130">
    <property type="entry name" value="PAS"/>
    <property type="match status" value="1"/>
</dbReference>
<dbReference type="InterPro" id="IPR003660">
    <property type="entry name" value="HAMP_dom"/>
</dbReference>
<keyword evidence="5" id="KW-1133">Transmembrane helix</keyword>
<dbReference type="Gene3D" id="1.10.287.950">
    <property type="entry name" value="Methyl-accepting chemotaxis protein"/>
    <property type="match status" value="1"/>
</dbReference>
<gene>
    <name evidence="9" type="ORF">DFR40_1848</name>
</gene>
<dbReference type="GO" id="GO:0006935">
    <property type="term" value="P:chemotaxis"/>
    <property type="evidence" value="ECO:0007669"/>
    <property type="project" value="UniProtKB-ARBA"/>
</dbReference>
<keyword evidence="5" id="KW-0812">Transmembrane</keyword>
<dbReference type="SUPFAM" id="SSF58104">
    <property type="entry name" value="Methyl-accepting chemotaxis protein (MCP) signaling domain"/>
    <property type="match status" value="1"/>
</dbReference>
<evidence type="ECO:0000259" key="6">
    <source>
        <dbReference type="PROSITE" id="PS50111"/>
    </source>
</evidence>
<name>A0A495WBU2_9RHOO</name>
<dbReference type="SUPFAM" id="SSF55785">
    <property type="entry name" value="PYP-like sensor domain (PAS domain)"/>
    <property type="match status" value="1"/>
</dbReference>
<protein>
    <submittedName>
        <fullName evidence="9">Methyl-accepting chemotaxis sensory transducer with Pas/Pac sensor</fullName>
    </submittedName>
</protein>
<proteinExistence type="inferred from homology"/>
<reference evidence="9 10" key="1">
    <citation type="submission" date="2018-10" db="EMBL/GenBank/DDBJ databases">
        <title>Genomic Encyclopedia of Type Strains, Phase IV (KMG-IV): sequencing the most valuable type-strain genomes for metagenomic binning, comparative biology and taxonomic classification.</title>
        <authorList>
            <person name="Goeker M."/>
        </authorList>
    </citation>
    <scope>NUCLEOTIDE SEQUENCE [LARGE SCALE GENOMIC DNA]</scope>
    <source>
        <strain evidence="9 10">DSM 23841</strain>
    </source>
</reference>
<dbReference type="OrthoDB" id="9806477at2"/>
<dbReference type="PANTHER" id="PTHR32089:SF112">
    <property type="entry name" value="LYSOZYME-LIKE PROTEIN-RELATED"/>
    <property type="match status" value="1"/>
</dbReference>
<evidence type="ECO:0000256" key="2">
    <source>
        <dbReference type="ARBA" id="ARBA00023224"/>
    </source>
</evidence>
<dbReference type="PANTHER" id="PTHR32089">
    <property type="entry name" value="METHYL-ACCEPTING CHEMOTAXIS PROTEIN MCPB"/>
    <property type="match status" value="1"/>
</dbReference>
<dbReference type="NCBIfam" id="TIGR00229">
    <property type="entry name" value="sensory_box"/>
    <property type="match status" value="1"/>
</dbReference>
<evidence type="ECO:0000259" key="7">
    <source>
        <dbReference type="PROSITE" id="PS50112"/>
    </source>
</evidence>
<dbReference type="Proteomes" id="UP000270626">
    <property type="component" value="Unassembled WGS sequence"/>
</dbReference>
<keyword evidence="2 4" id="KW-0807">Transducer</keyword>
<evidence type="ECO:0000313" key="10">
    <source>
        <dbReference type="Proteomes" id="UP000270626"/>
    </source>
</evidence>
<dbReference type="SMART" id="SM00091">
    <property type="entry name" value="PAS"/>
    <property type="match status" value="1"/>
</dbReference>
<dbReference type="EMBL" id="RBXP01000014">
    <property type="protein sequence ID" value="RKT58819.1"/>
    <property type="molecule type" value="Genomic_DNA"/>
</dbReference>
<dbReference type="InterPro" id="IPR035965">
    <property type="entry name" value="PAS-like_dom_sf"/>
</dbReference>
<dbReference type="InterPro" id="IPR024478">
    <property type="entry name" value="HlyB_4HB_MCP"/>
</dbReference>
<dbReference type="Pfam" id="PF00672">
    <property type="entry name" value="HAMP"/>
    <property type="match status" value="1"/>
</dbReference>
<comment type="subcellular location">
    <subcellularLocation>
        <location evidence="1">Membrane</location>
    </subcellularLocation>
</comment>
<organism evidence="9 10">
    <name type="scientific">Azonexus fungiphilus</name>
    <dbReference type="NCBI Taxonomy" id="146940"/>
    <lineage>
        <taxon>Bacteria</taxon>
        <taxon>Pseudomonadati</taxon>
        <taxon>Pseudomonadota</taxon>
        <taxon>Betaproteobacteria</taxon>
        <taxon>Rhodocyclales</taxon>
        <taxon>Azonexaceae</taxon>
        <taxon>Azonexus</taxon>
    </lineage>
</organism>
<dbReference type="InterPro" id="IPR013655">
    <property type="entry name" value="PAS_fold_3"/>
</dbReference>
<dbReference type="PROSITE" id="PS50112">
    <property type="entry name" value="PAS"/>
    <property type="match status" value="1"/>
</dbReference>
<accession>A0A495WBU2</accession>
<dbReference type="CDD" id="cd11386">
    <property type="entry name" value="MCP_signal"/>
    <property type="match status" value="1"/>
</dbReference>
<dbReference type="PROSITE" id="PS50885">
    <property type="entry name" value="HAMP"/>
    <property type="match status" value="1"/>
</dbReference>
<dbReference type="Gene3D" id="3.30.450.20">
    <property type="entry name" value="PAS domain"/>
    <property type="match status" value="1"/>
</dbReference>
<comment type="similarity">
    <text evidence="3">Belongs to the methyl-accepting chemotaxis (MCP) protein family.</text>
</comment>
<feature type="transmembrane region" description="Helical" evidence="5">
    <location>
        <begin position="345"/>
        <end position="368"/>
    </location>
</feature>
<feature type="domain" description="PAS" evidence="7">
    <location>
        <begin position="25"/>
        <end position="76"/>
    </location>
</feature>
<dbReference type="InterPro" id="IPR000014">
    <property type="entry name" value="PAS"/>
</dbReference>
<dbReference type="Pfam" id="PF08447">
    <property type="entry name" value="PAS_3"/>
    <property type="match status" value="1"/>
</dbReference>
<evidence type="ECO:0000313" key="9">
    <source>
        <dbReference type="EMBL" id="RKT58819.1"/>
    </source>
</evidence>